<evidence type="ECO:0000313" key="1">
    <source>
        <dbReference type="EMBL" id="NER27475.1"/>
    </source>
</evidence>
<proteinExistence type="predicted"/>
<protein>
    <submittedName>
        <fullName evidence="1">DUF4382 domain-containing protein</fullName>
    </submittedName>
</protein>
<sequence length="164" mass="17791">SESILVAEVANAPTGQYNALSWKMVKAQQGSAIGQTLVMDGIAQKDGQKIEFVVKLDQEIEYRCGEFVGDERKGILLTDDMAQLELTFHFDHLFGDRNAPADDEINTGALGFDALIALAKDQKLEVDGAQLKSGLSAKKYKQLEDIISSLGHVGEGHCQANPID</sequence>
<dbReference type="AlphaFoldDB" id="A0A6B3N9A9"/>
<reference evidence="1" key="1">
    <citation type="submission" date="2019-11" db="EMBL/GenBank/DDBJ databases">
        <title>Genomic insights into an expanded diversity of filamentous marine cyanobacteria reveals the extraordinary biosynthetic potential of Moorea and Okeania.</title>
        <authorList>
            <person name="Ferreira Leao T."/>
            <person name="Wang M."/>
            <person name="Moss N."/>
            <person name="Da Silva R."/>
            <person name="Sanders J."/>
            <person name="Nurk S."/>
            <person name="Gurevich A."/>
            <person name="Humphrey G."/>
            <person name="Reher R."/>
            <person name="Zhu Q."/>
            <person name="Belda-Ferre P."/>
            <person name="Glukhov E."/>
            <person name="Rex R."/>
            <person name="Dorrestein P.C."/>
            <person name="Knight R."/>
            <person name="Pevzner P."/>
            <person name="Gerwick W.H."/>
            <person name="Gerwick L."/>
        </authorList>
    </citation>
    <scope>NUCLEOTIDE SEQUENCE</scope>
    <source>
        <strain evidence="1">SIO1C4</strain>
    </source>
</reference>
<name>A0A6B3N9A9_9CYAN</name>
<organism evidence="1">
    <name type="scientific">Symploca sp. SIO1C4</name>
    <dbReference type="NCBI Taxonomy" id="2607765"/>
    <lineage>
        <taxon>Bacteria</taxon>
        <taxon>Bacillati</taxon>
        <taxon>Cyanobacteriota</taxon>
        <taxon>Cyanophyceae</taxon>
        <taxon>Coleofasciculales</taxon>
        <taxon>Coleofasciculaceae</taxon>
        <taxon>Symploca</taxon>
    </lineage>
</organism>
<feature type="non-terminal residue" evidence="1">
    <location>
        <position position="1"/>
    </location>
</feature>
<comment type="caution">
    <text evidence="1">The sequence shown here is derived from an EMBL/GenBank/DDBJ whole genome shotgun (WGS) entry which is preliminary data.</text>
</comment>
<dbReference type="EMBL" id="JAAHFQ010000103">
    <property type="protein sequence ID" value="NER27475.1"/>
    <property type="molecule type" value="Genomic_DNA"/>
</dbReference>
<accession>A0A6B3N9A9</accession>
<gene>
    <name evidence="1" type="ORF">F6J89_07535</name>
</gene>